<evidence type="ECO:0000256" key="6">
    <source>
        <dbReference type="ARBA" id="ARBA00023136"/>
    </source>
</evidence>
<dbReference type="PANTHER" id="PTHR12219">
    <property type="entry name" value="NADH-UBIQUINONE OXIDOREDUCTASE"/>
    <property type="match status" value="1"/>
</dbReference>
<dbReference type="Proteomes" id="UP000258927">
    <property type="component" value="Chromosome"/>
</dbReference>
<accession>A0A2R4MFD0</accession>
<comment type="subcellular location">
    <subcellularLocation>
        <location evidence="1">Membrane</location>
    </subcellularLocation>
</comment>
<sequence>MTARIFRPAKNAMQSGQGKSKHWVLVFEPEAPREIDPLMGYTSSTDMASQIKLRFDSLEEAESYAKRKGIEYVVQQPHDVERKKVAYADNFRSDRKAPWTH</sequence>
<keyword evidence="5" id="KW-0249">Electron transport</keyword>
<keyword evidence="8" id="KW-1185">Reference proteome</keyword>
<evidence type="ECO:0000256" key="3">
    <source>
        <dbReference type="ARBA" id="ARBA00022660"/>
    </source>
</evidence>
<reference evidence="7 8" key="1">
    <citation type="submission" date="2017-05" db="EMBL/GenBank/DDBJ databases">
        <title>Genome Analysis of Maritalea myrionectae HL2708#5.</title>
        <authorList>
            <consortium name="Cotde Inc.-PKNU"/>
            <person name="Jang D."/>
            <person name="Oh H.-M."/>
        </authorList>
    </citation>
    <scope>NUCLEOTIDE SEQUENCE [LARGE SCALE GENOMIC DNA]</scope>
    <source>
        <strain evidence="7 8">HL2708#5</strain>
    </source>
</reference>
<dbReference type="InterPro" id="IPR038532">
    <property type="entry name" value="NDUFS4-like_sf"/>
</dbReference>
<dbReference type="Gene3D" id="3.30.160.190">
    <property type="entry name" value="atu1810 like domain"/>
    <property type="match status" value="1"/>
</dbReference>
<evidence type="ECO:0000313" key="7">
    <source>
        <dbReference type="EMBL" id="AVX04748.1"/>
    </source>
</evidence>
<protein>
    <submittedName>
        <fullName evidence="7">NADH:ubiquinone reductase (H(+)-translocating)</fullName>
    </submittedName>
</protein>
<keyword evidence="2" id="KW-0813">Transport</keyword>
<evidence type="ECO:0000256" key="1">
    <source>
        <dbReference type="ARBA" id="ARBA00004370"/>
    </source>
</evidence>
<organism evidence="7 8">
    <name type="scientific">Maritalea myrionectae</name>
    <dbReference type="NCBI Taxonomy" id="454601"/>
    <lineage>
        <taxon>Bacteria</taxon>
        <taxon>Pseudomonadati</taxon>
        <taxon>Pseudomonadota</taxon>
        <taxon>Alphaproteobacteria</taxon>
        <taxon>Hyphomicrobiales</taxon>
        <taxon>Devosiaceae</taxon>
        <taxon>Maritalea</taxon>
    </lineage>
</organism>
<dbReference type="RefSeq" id="WP_027835430.1">
    <property type="nucleotide sequence ID" value="NZ_CP021330.1"/>
</dbReference>
<evidence type="ECO:0000256" key="5">
    <source>
        <dbReference type="ARBA" id="ARBA00022982"/>
    </source>
</evidence>
<evidence type="ECO:0000256" key="4">
    <source>
        <dbReference type="ARBA" id="ARBA00022946"/>
    </source>
</evidence>
<proteinExistence type="predicted"/>
<dbReference type="KEGG" id="mmyr:MXMO3_02232"/>
<keyword evidence="6" id="KW-0472">Membrane</keyword>
<gene>
    <name evidence="7" type="ORF">MXMO3_02232</name>
</gene>
<keyword evidence="3" id="KW-0679">Respiratory chain</keyword>
<evidence type="ECO:0000313" key="8">
    <source>
        <dbReference type="Proteomes" id="UP000258927"/>
    </source>
</evidence>
<name>A0A2R4MFD0_9HYPH</name>
<dbReference type="STRING" id="1122213.GCA_000423365_02550"/>
<dbReference type="GO" id="GO:0022900">
    <property type="term" value="P:electron transport chain"/>
    <property type="evidence" value="ECO:0007669"/>
    <property type="project" value="InterPro"/>
</dbReference>
<dbReference type="InterPro" id="IPR006885">
    <property type="entry name" value="NADH_UbQ_FeS_4_mit-like"/>
</dbReference>
<evidence type="ECO:0000256" key="2">
    <source>
        <dbReference type="ARBA" id="ARBA00022448"/>
    </source>
</evidence>
<dbReference type="AlphaFoldDB" id="A0A2R4MFD0"/>
<dbReference type="GO" id="GO:0016020">
    <property type="term" value="C:membrane"/>
    <property type="evidence" value="ECO:0007669"/>
    <property type="project" value="UniProtKB-SubCell"/>
</dbReference>
<dbReference type="PANTHER" id="PTHR12219:SF8">
    <property type="entry name" value="NADH DEHYDROGENASE [UBIQUINONE] IRON-SULFUR PROTEIN 4, MITOCHONDRIAL"/>
    <property type="match status" value="1"/>
</dbReference>
<keyword evidence="4" id="KW-0809">Transit peptide</keyword>
<keyword evidence="7" id="KW-0830">Ubiquinone</keyword>
<dbReference type="Pfam" id="PF04800">
    <property type="entry name" value="NDUS4"/>
    <property type="match status" value="1"/>
</dbReference>
<dbReference type="EMBL" id="CP021330">
    <property type="protein sequence ID" value="AVX04748.1"/>
    <property type="molecule type" value="Genomic_DNA"/>
</dbReference>